<protein>
    <recommendedName>
        <fullName evidence="2">Fe2OG dioxygenase domain-containing protein</fullName>
    </recommendedName>
</protein>
<accession>A0AAE0FHZ1</accession>
<name>A0AAE0FHZ1_9CHLO</name>
<organism evidence="3 4">
    <name type="scientific">Cymbomonas tetramitiformis</name>
    <dbReference type="NCBI Taxonomy" id="36881"/>
    <lineage>
        <taxon>Eukaryota</taxon>
        <taxon>Viridiplantae</taxon>
        <taxon>Chlorophyta</taxon>
        <taxon>Pyramimonadophyceae</taxon>
        <taxon>Pyramimonadales</taxon>
        <taxon>Pyramimonadaceae</taxon>
        <taxon>Cymbomonas</taxon>
    </lineage>
</organism>
<evidence type="ECO:0000313" key="4">
    <source>
        <dbReference type="Proteomes" id="UP001190700"/>
    </source>
</evidence>
<evidence type="ECO:0000256" key="1">
    <source>
        <dbReference type="ARBA" id="ARBA00022896"/>
    </source>
</evidence>
<gene>
    <name evidence="3" type="ORF">CYMTET_30917</name>
</gene>
<keyword evidence="4" id="KW-1185">Reference proteome</keyword>
<dbReference type="AlphaFoldDB" id="A0AAE0FHZ1"/>
<dbReference type="EMBL" id="LGRX02018160">
    <property type="protein sequence ID" value="KAK3260109.1"/>
    <property type="molecule type" value="Genomic_DNA"/>
</dbReference>
<feature type="non-terminal residue" evidence="3">
    <location>
        <position position="1"/>
    </location>
</feature>
<feature type="domain" description="Fe2OG dioxygenase" evidence="2">
    <location>
        <begin position="39"/>
        <end position="133"/>
    </location>
</feature>
<dbReference type="PANTHER" id="PTHR24014:SF4">
    <property type="entry name" value="2-OXOGLUTARATE AND IRON-DEPENDENT OXYGENASE DOMAIN-CONTAINING PROTEIN 2"/>
    <property type="match status" value="1"/>
</dbReference>
<dbReference type="GO" id="GO:0031418">
    <property type="term" value="F:L-ascorbic acid binding"/>
    <property type="evidence" value="ECO:0007669"/>
    <property type="project" value="UniProtKB-KW"/>
</dbReference>
<proteinExistence type="predicted"/>
<dbReference type="Proteomes" id="UP001190700">
    <property type="component" value="Unassembled WGS sequence"/>
</dbReference>
<reference evidence="3 4" key="1">
    <citation type="journal article" date="2015" name="Genome Biol. Evol.">
        <title>Comparative Genomics of a Bacterivorous Green Alga Reveals Evolutionary Causalities and Consequences of Phago-Mixotrophic Mode of Nutrition.</title>
        <authorList>
            <person name="Burns J.A."/>
            <person name="Paasch A."/>
            <person name="Narechania A."/>
            <person name="Kim E."/>
        </authorList>
    </citation>
    <scope>NUCLEOTIDE SEQUENCE [LARGE SCALE GENOMIC DNA]</scope>
    <source>
        <strain evidence="3 4">PLY_AMNH</strain>
    </source>
</reference>
<evidence type="ECO:0000259" key="2">
    <source>
        <dbReference type="PROSITE" id="PS51471"/>
    </source>
</evidence>
<evidence type="ECO:0000313" key="3">
    <source>
        <dbReference type="EMBL" id="KAK3260109.1"/>
    </source>
</evidence>
<comment type="caution">
    <text evidence="3">The sequence shown here is derived from an EMBL/GenBank/DDBJ whole genome shotgun (WGS) entry which is preliminary data.</text>
</comment>
<keyword evidence="1" id="KW-0847">Vitamin C</keyword>
<dbReference type="PROSITE" id="PS51471">
    <property type="entry name" value="FE2OG_OXY"/>
    <property type="match status" value="1"/>
</dbReference>
<dbReference type="InterPro" id="IPR005123">
    <property type="entry name" value="Oxoglu/Fe-dep_dioxygenase_dom"/>
</dbReference>
<sequence>NYGLIINEIGMEGMIDLLQEQYLQPVAAHVFPQEGSTLDVHHAFVVQYKQGEDLGLDMHTDNSEVTFNICLGKSFDGSGLTFCGQMGCPDHRHLKHMYQHRLGRCVMHLGRQRHGADDLTSGERMNLIIWNRNINFRMTNVYQVRPLKLGSDI</sequence>
<dbReference type="PANTHER" id="PTHR24014">
    <property type="entry name" value="2-OXOGLUTARATE AND IRON-DEPENDENT OXYGENASE DOMAIN-CONTAINING PROTEIN 2"/>
    <property type="match status" value="1"/>
</dbReference>
<dbReference type="Gene3D" id="2.60.120.620">
    <property type="entry name" value="q2cbj1_9rhob like domain"/>
    <property type="match status" value="1"/>
</dbReference>